<dbReference type="InterPro" id="IPR036736">
    <property type="entry name" value="ACP-like_sf"/>
</dbReference>
<dbReference type="RefSeq" id="WP_375735099.1">
    <property type="nucleotide sequence ID" value="NZ_JBCGDC010000053.1"/>
</dbReference>
<name>A0ABV5CTP9_9ACTN</name>
<accession>A0ABV5CTP9</accession>
<evidence type="ECO:0000259" key="1">
    <source>
        <dbReference type="PROSITE" id="PS50075"/>
    </source>
</evidence>
<dbReference type="EMBL" id="JBCGDC010000053">
    <property type="protein sequence ID" value="MFB6395201.1"/>
    <property type="molecule type" value="Genomic_DNA"/>
</dbReference>
<organism evidence="2 3">
    <name type="scientific">Polymorphospora lycopeni</name>
    <dbReference type="NCBI Taxonomy" id="3140240"/>
    <lineage>
        <taxon>Bacteria</taxon>
        <taxon>Bacillati</taxon>
        <taxon>Actinomycetota</taxon>
        <taxon>Actinomycetes</taxon>
        <taxon>Micromonosporales</taxon>
        <taxon>Micromonosporaceae</taxon>
        <taxon>Polymorphospora</taxon>
    </lineage>
</organism>
<dbReference type="InterPro" id="IPR009081">
    <property type="entry name" value="PP-bd_ACP"/>
</dbReference>
<feature type="domain" description="Carrier" evidence="1">
    <location>
        <begin position="1"/>
        <end position="74"/>
    </location>
</feature>
<dbReference type="SUPFAM" id="SSF47336">
    <property type="entry name" value="ACP-like"/>
    <property type="match status" value="1"/>
</dbReference>
<evidence type="ECO:0000313" key="3">
    <source>
        <dbReference type="Proteomes" id="UP001582793"/>
    </source>
</evidence>
<proteinExistence type="predicted"/>
<dbReference type="Gene3D" id="1.10.1200.10">
    <property type="entry name" value="ACP-like"/>
    <property type="match status" value="1"/>
</dbReference>
<sequence length="74" mass="8280">MEPLTPSRLRAELAEALGEPLDDLTDDDDLFAYGLDSMTFMSLVERWRRQGVEASYVTLAERPTIASWSTMLAG</sequence>
<evidence type="ECO:0000313" key="2">
    <source>
        <dbReference type="EMBL" id="MFB6395201.1"/>
    </source>
</evidence>
<reference evidence="2 3" key="1">
    <citation type="submission" date="2024-04" db="EMBL/GenBank/DDBJ databases">
        <title>Polymorphospora sp. isolated from Baiyangdian Lake in Xiong'an New Area.</title>
        <authorList>
            <person name="Zhang X."/>
            <person name="Liu J."/>
        </authorList>
    </citation>
    <scope>NUCLEOTIDE SEQUENCE [LARGE SCALE GENOMIC DNA]</scope>
    <source>
        <strain evidence="2 3">2-325</strain>
    </source>
</reference>
<dbReference type="Proteomes" id="UP001582793">
    <property type="component" value="Unassembled WGS sequence"/>
</dbReference>
<comment type="caution">
    <text evidence="2">The sequence shown here is derived from an EMBL/GenBank/DDBJ whole genome shotgun (WGS) entry which is preliminary data.</text>
</comment>
<dbReference type="PROSITE" id="PS50075">
    <property type="entry name" value="CARRIER"/>
    <property type="match status" value="1"/>
</dbReference>
<dbReference type="Pfam" id="PF00550">
    <property type="entry name" value="PP-binding"/>
    <property type="match status" value="1"/>
</dbReference>
<protein>
    <submittedName>
        <fullName evidence="2">Phosphopantetheine-binding protein</fullName>
    </submittedName>
</protein>
<gene>
    <name evidence="2" type="ORF">AAFH96_19120</name>
</gene>
<keyword evidence="3" id="KW-1185">Reference proteome</keyword>